<organism evidence="2 3">
    <name type="scientific">Gossypium lobatum</name>
    <dbReference type="NCBI Taxonomy" id="34289"/>
    <lineage>
        <taxon>Eukaryota</taxon>
        <taxon>Viridiplantae</taxon>
        <taxon>Streptophyta</taxon>
        <taxon>Embryophyta</taxon>
        <taxon>Tracheophyta</taxon>
        <taxon>Spermatophyta</taxon>
        <taxon>Magnoliopsida</taxon>
        <taxon>eudicotyledons</taxon>
        <taxon>Gunneridae</taxon>
        <taxon>Pentapetalae</taxon>
        <taxon>rosids</taxon>
        <taxon>malvids</taxon>
        <taxon>Malvales</taxon>
        <taxon>Malvaceae</taxon>
        <taxon>Malvoideae</taxon>
        <taxon>Gossypium</taxon>
    </lineage>
</organism>
<dbReference type="CDD" id="cd00303">
    <property type="entry name" value="retropepsin_like"/>
    <property type="match status" value="1"/>
</dbReference>
<dbReference type="EMBL" id="JABEZX010005424">
    <property type="protein sequence ID" value="MBA0574793.1"/>
    <property type="molecule type" value="Genomic_DNA"/>
</dbReference>
<protein>
    <recommendedName>
        <fullName evidence="4">Aspartic peptidase DDI1-type domain-containing protein</fullName>
    </recommendedName>
</protein>
<dbReference type="PROSITE" id="PS00141">
    <property type="entry name" value="ASP_PROTEASE"/>
    <property type="match status" value="1"/>
</dbReference>
<evidence type="ECO:0008006" key="4">
    <source>
        <dbReference type="Google" id="ProtNLM"/>
    </source>
</evidence>
<evidence type="ECO:0000313" key="3">
    <source>
        <dbReference type="Proteomes" id="UP000593572"/>
    </source>
</evidence>
<reference evidence="2 3" key="1">
    <citation type="journal article" date="2019" name="Genome Biol. Evol.">
        <title>Insights into the evolution of the New World diploid cottons (Gossypium, subgenus Houzingenia) based on genome sequencing.</title>
        <authorList>
            <person name="Grover C.E."/>
            <person name="Arick M.A. 2nd"/>
            <person name="Thrash A."/>
            <person name="Conover J.L."/>
            <person name="Sanders W.S."/>
            <person name="Peterson D.G."/>
            <person name="Frelichowski J.E."/>
            <person name="Scheffler J.A."/>
            <person name="Scheffler B.E."/>
            <person name="Wendel J.F."/>
        </authorList>
    </citation>
    <scope>NUCLEOTIDE SEQUENCE [LARGE SCALE GENOMIC DNA]</scope>
    <source>
        <strain evidence="2">157</strain>
        <tissue evidence="2">Leaf</tissue>
    </source>
</reference>
<dbReference type="InterPro" id="IPR001969">
    <property type="entry name" value="Aspartic_peptidase_AS"/>
</dbReference>
<proteinExistence type="predicted"/>
<feature type="compositionally biased region" description="Basic and acidic residues" evidence="1">
    <location>
        <begin position="26"/>
        <end position="45"/>
    </location>
</feature>
<keyword evidence="3" id="KW-1185">Reference proteome</keyword>
<dbReference type="GO" id="GO:0006508">
    <property type="term" value="P:proteolysis"/>
    <property type="evidence" value="ECO:0007669"/>
    <property type="project" value="InterPro"/>
</dbReference>
<comment type="caution">
    <text evidence="2">The sequence shown here is derived from an EMBL/GenBank/DDBJ whole genome shotgun (WGS) entry which is preliminary data.</text>
</comment>
<dbReference type="InterPro" id="IPR021109">
    <property type="entry name" value="Peptidase_aspartic_dom_sf"/>
</dbReference>
<feature type="non-terminal residue" evidence="2">
    <location>
        <position position="284"/>
    </location>
</feature>
<accession>A0A7J8ND54</accession>
<dbReference type="Pfam" id="PF13650">
    <property type="entry name" value="Asp_protease_2"/>
    <property type="match status" value="1"/>
</dbReference>
<dbReference type="GO" id="GO:0004190">
    <property type="term" value="F:aspartic-type endopeptidase activity"/>
    <property type="evidence" value="ECO:0007669"/>
    <property type="project" value="InterPro"/>
</dbReference>
<feature type="region of interest" description="Disordered" evidence="1">
    <location>
        <begin position="1"/>
        <end position="50"/>
    </location>
</feature>
<dbReference type="AlphaFoldDB" id="A0A7J8ND54"/>
<dbReference type="SUPFAM" id="SSF50630">
    <property type="entry name" value="Acid proteases"/>
    <property type="match status" value="1"/>
</dbReference>
<name>A0A7J8ND54_9ROSI</name>
<dbReference type="Gene3D" id="2.40.70.10">
    <property type="entry name" value="Acid Proteases"/>
    <property type="match status" value="1"/>
</dbReference>
<evidence type="ECO:0000313" key="2">
    <source>
        <dbReference type="EMBL" id="MBA0574793.1"/>
    </source>
</evidence>
<dbReference type="Proteomes" id="UP000593572">
    <property type="component" value="Unassembled WGS sequence"/>
</dbReference>
<evidence type="ECO:0000256" key="1">
    <source>
        <dbReference type="SAM" id="MobiDB-lite"/>
    </source>
</evidence>
<gene>
    <name evidence="2" type="ORF">Golob_023978</name>
</gene>
<sequence length="284" mass="31895">MAEAESFVELGPMKDKFESSKPNGKGNDERNHEEDEKGHNNDGNRPHMTRKCLKKSMISAIEKKDELNEVKPVEEKTSMVNSMVLFCKNMDGEEGLMFVDINIEGLKWSALIDTGASNLFISKKAVKKLGLSIRKPNKKIKMVNSKEALTVGVVRNVELQIGEWKSNEEFEDSGSSVSMGRSNSYCHRSVIKNYCAGALDMKVGTKVLLSIQLVEDVLYKRNINSIKWNVTKALSKKLVEHETDMRPVKLIVEPPHLRNVGCVLDFDGKEAMQKHSKRVNAASK</sequence>